<protein>
    <submittedName>
        <fullName evidence="2">DUF1027 domain-containing protein</fullName>
    </submittedName>
</protein>
<dbReference type="Gene3D" id="3.50.4.20">
    <property type="match status" value="1"/>
</dbReference>
<sequence>MVEQTSSKKRKDNKFEQDQPLRHPLAAVSLDDDQLKINKQLYQVVVNKNEALDLELLRQKYDPYLDQYDFIVGDVSSEHLRLKGFYQDNAQTAIDRKKQTIADYLLEYCNPGGPYFVLQLLSPVHHYHYNKRKRRKNSFKNRTQSSNRRKLNKAFKSYHIRPTRIKKPETVTVKKERTNQHSFVIKKRKGSK</sequence>
<dbReference type="PATRIC" id="fig|1218493.3.peg.501"/>
<gene>
    <name evidence="2" type="ORF">DKL58_02235</name>
    <name evidence="3" type="ORF">JF76_04700</name>
</gene>
<evidence type="ECO:0000313" key="3">
    <source>
        <dbReference type="EMBL" id="KJY57715.1"/>
    </source>
</evidence>
<evidence type="ECO:0000313" key="5">
    <source>
        <dbReference type="Proteomes" id="UP000246036"/>
    </source>
</evidence>
<dbReference type="InterPro" id="IPR038141">
    <property type="entry name" value="YutD-like_sf"/>
</dbReference>
<name>A0A0F4LGI8_9LACO</name>
<evidence type="ECO:0000256" key="1">
    <source>
        <dbReference type="SAM" id="MobiDB-lite"/>
    </source>
</evidence>
<dbReference type="STRING" id="1218493.JF76_04700"/>
<dbReference type="Proteomes" id="UP000246036">
    <property type="component" value="Chromosome"/>
</dbReference>
<dbReference type="InterPro" id="IPR009370">
    <property type="entry name" value="YutD-like"/>
</dbReference>
<evidence type="ECO:0000313" key="2">
    <source>
        <dbReference type="EMBL" id="AWM74883.1"/>
    </source>
</evidence>
<proteinExistence type="predicted"/>
<keyword evidence="5" id="KW-1185">Reference proteome</keyword>
<reference evidence="2 5" key="2">
    <citation type="submission" date="2018-05" db="EMBL/GenBank/DDBJ databases">
        <title>Reference genomes for bee gut microbiota database.</title>
        <authorList>
            <person name="Ellegaard K.M."/>
        </authorList>
    </citation>
    <scope>NUCLEOTIDE SEQUENCE [LARGE SCALE GENOMIC DNA]</scope>
    <source>
        <strain evidence="2 5">ESL0186</strain>
    </source>
</reference>
<dbReference type="HOGENOM" id="CLU_080936_2_1_9"/>
<reference evidence="3 4" key="1">
    <citation type="submission" date="2014-12" db="EMBL/GenBank/DDBJ databases">
        <title>Comparative genomics of the lactic acid bacteria isolated from the honey bee gut.</title>
        <authorList>
            <person name="Ellegaard K.M."/>
            <person name="Tamarit D."/>
            <person name="Javelind E."/>
            <person name="Olofsson T."/>
            <person name="Andersson S.G."/>
            <person name="Vasquez A."/>
        </authorList>
    </citation>
    <scope>NUCLEOTIDE SEQUENCE [LARGE SCALE GENOMIC DNA]</scope>
    <source>
        <strain evidence="3 4">Biut2</strain>
    </source>
</reference>
<dbReference type="OrthoDB" id="1650379at2"/>
<dbReference type="Proteomes" id="UP000033533">
    <property type="component" value="Unassembled WGS sequence"/>
</dbReference>
<dbReference type="KEGG" id="lkl:DKL58_02235"/>
<feature type="region of interest" description="Disordered" evidence="1">
    <location>
        <begin position="131"/>
        <end position="154"/>
    </location>
</feature>
<dbReference type="RefSeq" id="WP_045927664.1">
    <property type="nucleotide sequence ID" value="NZ_CP029477.1"/>
</dbReference>
<accession>A0A0F4LGI8</accession>
<dbReference type="AlphaFoldDB" id="A0A0F4LGI8"/>
<dbReference type="Pfam" id="PF06265">
    <property type="entry name" value="YutD-like"/>
    <property type="match status" value="1"/>
</dbReference>
<organism evidence="3 4">
    <name type="scientific">Lactobacillus kullabergensis</name>
    <dbReference type="NCBI Taxonomy" id="1218493"/>
    <lineage>
        <taxon>Bacteria</taxon>
        <taxon>Bacillati</taxon>
        <taxon>Bacillota</taxon>
        <taxon>Bacilli</taxon>
        <taxon>Lactobacillales</taxon>
        <taxon>Lactobacillaceae</taxon>
        <taxon>Lactobacillus</taxon>
    </lineage>
</organism>
<dbReference type="EMBL" id="JXBY01000012">
    <property type="protein sequence ID" value="KJY57715.1"/>
    <property type="molecule type" value="Genomic_DNA"/>
</dbReference>
<evidence type="ECO:0000313" key="4">
    <source>
        <dbReference type="Proteomes" id="UP000033533"/>
    </source>
</evidence>
<dbReference type="EMBL" id="CP029477">
    <property type="protein sequence ID" value="AWM74883.1"/>
    <property type="molecule type" value="Genomic_DNA"/>
</dbReference>